<keyword evidence="1" id="KW-0812">Transmembrane</keyword>
<reference evidence="4 5" key="1">
    <citation type="submission" date="2020-03" db="EMBL/GenBank/DDBJ databases">
        <title>Genomic Encyclopedia of Type Strains, Phase IV (KMG-IV): sequencing the most valuable type-strain genomes for metagenomic binning, comparative biology and taxonomic classification.</title>
        <authorList>
            <person name="Goeker M."/>
        </authorList>
    </citation>
    <scope>NUCLEOTIDE SEQUENCE [LARGE SCALE GENOMIC DNA]</scope>
    <source>
        <strain evidence="4 5">DSM 103870</strain>
    </source>
</reference>
<protein>
    <recommendedName>
        <fullName evidence="6">DUF4159 domain-containing protein</fullName>
    </recommendedName>
</protein>
<evidence type="ECO:0000256" key="1">
    <source>
        <dbReference type="SAM" id="Phobius"/>
    </source>
</evidence>
<dbReference type="SUPFAM" id="SSF52317">
    <property type="entry name" value="Class I glutamine amidotransferase-like"/>
    <property type="match status" value="1"/>
</dbReference>
<dbReference type="InterPro" id="IPR025297">
    <property type="entry name" value="DUF4159"/>
</dbReference>
<dbReference type="Gene3D" id="3.40.50.12140">
    <property type="entry name" value="Domain of unknown function DUF4159"/>
    <property type="match status" value="1"/>
</dbReference>
<gene>
    <name evidence="4" type="ORF">FHS82_001543</name>
</gene>
<dbReference type="EMBL" id="JAASQI010000003">
    <property type="protein sequence ID" value="NIJ57707.1"/>
    <property type="molecule type" value="Genomic_DNA"/>
</dbReference>
<keyword evidence="1" id="KW-1133">Transmembrane helix</keyword>
<evidence type="ECO:0000259" key="2">
    <source>
        <dbReference type="Pfam" id="PF07584"/>
    </source>
</evidence>
<evidence type="ECO:0000313" key="4">
    <source>
        <dbReference type="EMBL" id="NIJ57707.1"/>
    </source>
</evidence>
<comment type="caution">
    <text evidence="4">The sequence shown here is derived from an EMBL/GenBank/DDBJ whole genome shotgun (WGS) entry which is preliminary data.</text>
</comment>
<evidence type="ECO:0000313" key="5">
    <source>
        <dbReference type="Proteomes" id="UP001429580"/>
    </source>
</evidence>
<dbReference type="RefSeq" id="WP_166950590.1">
    <property type="nucleotide sequence ID" value="NZ_JAASQI010000003.1"/>
</dbReference>
<dbReference type="Pfam" id="PF07584">
    <property type="entry name" value="BatA"/>
    <property type="match status" value="1"/>
</dbReference>
<evidence type="ECO:0000259" key="3">
    <source>
        <dbReference type="Pfam" id="PF13709"/>
    </source>
</evidence>
<dbReference type="InterPro" id="IPR024163">
    <property type="entry name" value="Aerotolerance_reg_N"/>
</dbReference>
<feature type="transmembrane region" description="Helical" evidence="1">
    <location>
        <begin position="668"/>
        <end position="689"/>
    </location>
</feature>
<name>A0ABX0UXN1_9HYPH</name>
<feature type="domain" description="Aerotolerance regulator N-terminal" evidence="2">
    <location>
        <begin position="12"/>
        <end position="85"/>
    </location>
</feature>
<evidence type="ECO:0008006" key="6">
    <source>
        <dbReference type="Google" id="ProtNLM"/>
    </source>
</evidence>
<dbReference type="InterPro" id="IPR011933">
    <property type="entry name" value="Double_TM_dom"/>
</dbReference>
<dbReference type="CDD" id="cd03143">
    <property type="entry name" value="A4_beta-galactosidase_middle_domain"/>
    <property type="match status" value="2"/>
</dbReference>
<feature type="domain" description="DUF4159" evidence="3">
    <location>
        <begin position="712"/>
        <end position="929"/>
    </location>
</feature>
<dbReference type="InterPro" id="IPR029062">
    <property type="entry name" value="Class_I_gatase-like"/>
</dbReference>
<feature type="transmembrane region" description="Helical" evidence="1">
    <location>
        <begin position="65"/>
        <end position="87"/>
    </location>
</feature>
<proteinExistence type="predicted"/>
<accession>A0ABX0UXN1</accession>
<dbReference type="NCBIfam" id="TIGR02226">
    <property type="entry name" value="two_anch"/>
    <property type="match status" value="1"/>
</dbReference>
<dbReference type="Gene3D" id="3.40.50.880">
    <property type="match status" value="1"/>
</dbReference>
<keyword evidence="5" id="KW-1185">Reference proteome</keyword>
<sequence length="949" mass="100002">MFGLDFLGLPLAFAAPLTLLALAGLPALWLLLRITPPAPRRIAFPPLRLALDLAPHRQTPARTPWWLLLLRLLIAALIILAAAWPAWNPLPAMPGNGPVLLLLDNGFSAANDWPARVSAARDILASASRDKRPVALVGLADAPGDIALDSGADAGERLRALEPRPHVAERAAHLESIRRFLDSHADAAIAWVGDGTAVSAAGAGIADAEATFAARLDALRGARALDVRAEPFAGALALAGSRNTRDGLEVTVTRADPRAPAQGRLRAVDFRSLPLGEAAFAFGDGATEATALFDLPIEIRNAVARVDIAGQASAGAVTLVDDRQRRHRVGLISGAGADTASQPLLSPTFYLARALEPFAELREPRGALPDVVARLIDENATVIALTDIGVIDRQTAAKLEAFVERGGVLLRFAGPRMANSDETLVPVRLRQGERTIGGALSWDTPKTLAPFPETGPFQGLDAPQEITVMRQVLAEPDADLNRRTWAALSDGTPIVTADRRGEGLIVLVHVTADSTWSNLPLSGTFVEMLRRIIAMAGRHAAAQDNTAADAPGASAETVSPLRVLDGFGAFRSPPATARPVPRNGAVSASRDHPAGFYGTNEAPLALNVLRDGDRLAPLDLGPLAGAVKPLSSPQSFDLRLPLLLAALVLFMADTLIGALLGGRRRGRLTYAGAGSALPVLLLAAALLALPAAPSLAQAPLSDIDRQAALHTRLAYVLTGNGEVDETSRAGLAGLGQELAFRTSFEPADPVGVDPATDELAFYPLIYWPIAADAPPASEAALRKIDAYMKAGGTVIFDTRDAWSQGAGGGSPTPETARLRQMLAGIDVPELEPVPPDHVLTKTFFLMDHFPGRYATGQTWVEALPPAPEGEPRPVRSGDNVSPIIITANDLAAAWALDDFGNPLYPTVGADPDQREMAARGGMNMVMYVLTGSYKADQVHVPALLDRLGQ</sequence>
<dbReference type="Proteomes" id="UP001429580">
    <property type="component" value="Unassembled WGS sequence"/>
</dbReference>
<feature type="transmembrane region" description="Helical" evidence="1">
    <location>
        <begin position="640"/>
        <end position="661"/>
    </location>
</feature>
<dbReference type="Pfam" id="PF13709">
    <property type="entry name" value="DUF4159"/>
    <property type="match status" value="1"/>
</dbReference>
<feature type="transmembrane region" description="Helical" evidence="1">
    <location>
        <begin position="6"/>
        <end position="32"/>
    </location>
</feature>
<dbReference type="PANTHER" id="PTHR37464">
    <property type="entry name" value="BLL2463 PROTEIN"/>
    <property type="match status" value="1"/>
</dbReference>
<dbReference type="PANTHER" id="PTHR37464:SF1">
    <property type="entry name" value="BLL2463 PROTEIN"/>
    <property type="match status" value="1"/>
</dbReference>
<organism evidence="4 5">
    <name type="scientific">Pseudochelatococcus lubricantis</name>
    <dbReference type="NCBI Taxonomy" id="1538102"/>
    <lineage>
        <taxon>Bacteria</taxon>
        <taxon>Pseudomonadati</taxon>
        <taxon>Pseudomonadota</taxon>
        <taxon>Alphaproteobacteria</taxon>
        <taxon>Hyphomicrobiales</taxon>
        <taxon>Chelatococcaceae</taxon>
        <taxon>Pseudochelatococcus</taxon>
    </lineage>
</organism>
<keyword evidence="1" id="KW-0472">Membrane</keyword>